<name>A0A6B8RKV3_9BACL</name>
<dbReference type="RefSeq" id="WP_155701420.1">
    <property type="nucleotide sequence ID" value="NZ_CP034235.1"/>
</dbReference>
<sequence length="329" mass="35748">MQQSRLFTLLPEDYAVTPDGMAIDREGNLVLSCPNYADTTKPGCIIKIDENKQITKWIDVPVLAETGLALPMGIAFGPDEDLYVCDNQGWSGAPELIFKGRVLRLRIQDGIVTKTTVVAAGMEHPNGIRIRDGYMYVTQSMLTKVIDSSGLLVSCVYKFALEEQDIQITNTLEDKHILTTFITLDPACQYGADGIEFDPAGNLFVGNFGDGAVHKISFNSDGSVLANVVWAKDPTQLQSTDGMIMDDNGNLYIADFSANAIAVVSPDGKVRRLAQSPDTDGFHGELDQPGEPIVYRGKLIVSCFDLVTGPDKVNTAHEIPATLAEMDLV</sequence>
<dbReference type="Proteomes" id="UP000426246">
    <property type="component" value="Chromosome"/>
</dbReference>
<keyword evidence="3" id="KW-1185">Reference proteome</keyword>
<proteinExistence type="inferred from homology"/>
<dbReference type="PANTHER" id="PTHR47572:SF4">
    <property type="entry name" value="LACTONASE DRP35"/>
    <property type="match status" value="1"/>
</dbReference>
<dbReference type="SUPFAM" id="SSF63829">
    <property type="entry name" value="Calcium-dependent phosphotriesterase"/>
    <property type="match status" value="1"/>
</dbReference>
<dbReference type="AlphaFoldDB" id="A0A6B8RKV3"/>
<comment type="similarity">
    <text evidence="1">Belongs to the SMP-30/CGR1 family.</text>
</comment>
<evidence type="ECO:0000256" key="1">
    <source>
        <dbReference type="ARBA" id="ARBA00008853"/>
    </source>
</evidence>
<dbReference type="PANTHER" id="PTHR47572">
    <property type="entry name" value="LIPOPROTEIN-RELATED"/>
    <property type="match status" value="1"/>
</dbReference>
<dbReference type="InterPro" id="IPR051262">
    <property type="entry name" value="SMP-30/CGR1_Lactonase"/>
</dbReference>
<dbReference type="InterPro" id="IPR011042">
    <property type="entry name" value="6-blade_b-propeller_TolB-like"/>
</dbReference>
<dbReference type="OrthoDB" id="2531681at2"/>
<evidence type="ECO:0000313" key="2">
    <source>
        <dbReference type="EMBL" id="QGQ96384.1"/>
    </source>
</evidence>
<dbReference type="KEGG" id="ppsc:EHS13_16580"/>
<gene>
    <name evidence="2" type="ORF">EHS13_16580</name>
</gene>
<dbReference type="Gene3D" id="2.120.10.30">
    <property type="entry name" value="TolB, C-terminal domain"/>
    <property type="match status" value="2"/>
</dbReference>
<dbReference type="EMBL" id="CP034235">
    <property type="protein sequence ID" value="QGQ96384.1"/>
    <property type="molecule type" value="Genomic_DNA"/>
</dbReference>
<evidence type="ECO:0000313" key="3">
    <source>
        <dbReference type="Proteomes" id="UP000426246"/>
    </source>
</evidence>
<organism evidence="2 3">
    <name type="scientific">Paenibacillus psychroresistens</name>
    <dbReference type="NCBI Taxonomy" id="1778678"/>
    <lineage>
        <taxon>Bacteria</taxon>
        <taxon>Bacillati</taxon>
        <taxon>Bacillota</taxon>
        <taxon>Bacilli</taxon>
        <taxon>Bacillales</taxon>
        <taxon>Paenibacillaceae</taxon>
        <taxon>Paenibacillus</taxon>
    </lineage>
</organism>
<protein>
    <submittedName>
        <fullName evidence="2">Phage head-tail adapter protein</fullName>
    </submittedName>
</protein>
<reference evidence="3" key="1">
    <citation type="submission" date="2018-11" db="EMBL/GenBank/DDBJ databases">
        <title>Complete genome sequence of Paenibacillus sp. ML311-T8.</title>
        <authorList>
            <person name="Nam Y.-D."/>
            <person name="Kang J."/>
            <person name="Chung W.-H."/>
            <person name="Park Y.S."/>
        </authorList>
    </citation>
    <scope>NUCLEOTIDE SEQUENCE [LARGE SCALE GENOMIC DNA]</scope>
    <source>
        <strain evidence="3">ML311-T8</strain>
    </source>
</reference>
<accession>A0A6B8RKV3</accession>